<proteinExistence type="predicted"/>
<gene>
    <name evidence="1" type="ORF">A2Y99_03395</name>
</gene>
<evidence type="ECO:0000313" key="2">
    <source>
        <dbReference type="Proteomes" id="UP000178230"/>
    </source>
</evidence>
<evidence type="ECO:0000313" key="1">
    <source>
        <dbReference type="EMBL" id="OGG00228.1"/>
    </source>
</evidence>
<organism evidence="1 2">
    <name type="scientific">Candidatus Gottesmanbacteria bacterium RBG_13_37_7</name>
    <dbReference type="NCBI Taxonomy" id="1798369"/>
    <lineage>
        <taxon>Bacteria</taxon>
        <taxon>Candidatus Gottesmaniibacteriota</taxon>
    </lineage>
</organism>
<dbReference type="Proteomes" id="UP000178230">
    <property type="component" value="Unassembled WGS sequence"/>
</dbReference>
<sequence>MLKNIIAPVQAWLLSQGRCVGCGNSLTKGVKKKNSNLEEQITCKNCGRIYIYYQDTKKFRRASQTEVK</sequence>
<comment type="caution">
    <text evidence="1">The sequence shown here is derived from an EMBL/GenBank/DDBJ whole genome shotgun (WGS) entry which is preliminary data.</text>
</comment>
<reference evidence="1 2" key="1">
    <citation type="journal article" date="2016" name="Nat. Commun.">
        <title>Thousands of microbial genomes shed light on interconnected biogeochemical processes in an aquifer system.</title>
        <authorList>
            <person name="Anantharaman K."/>
            <person name="Brown C.T."/>
            <person name="Hug L.A."/>
            <person name="Sharon I."/>
            <person name="Castelle C.J."/>
            <person name="Probst A.J."/>
            <person name="Thomas B.C."/>
            <person name="Singh A."/>
            <person name="Wilkins M.J."/>
            <person name="Karaoz U."/>
            <person name="Brodie E.L."/>
            <person name="Williams K.H."/>
            <person name="Hubbard S.S."/>
            <person name="Banfield J.F."/>
        </authorList>
    </citation>
    <scope>NUCLEOTIDE SEQUENCE [LARGE SCALE GENOMIC DNA]</scope>
</reference>
<dbReference type="AlphaFoldDB" id="A0A1F5YJ51"/>
<accession>A0A1F5YJ51</accession>
<dbReference type="EMBL" id="MFIY01000018">
    <property type="protein sequence ID" value="OGG00228.1"/>
    <property type="molecule type" value="Genomic_DNA"/>
</dbReference>
<protein>
    <submittedName>
        <fullName evidence="1">Uncharacterized protein</fullName>
    </submittedName>
</protein>
<name>A0A1F5YJ51_9BACT</name>